<keyword evidence="2" id="KW-0805">Transcription regulation</keyword>
<dbReference type="EMBL" id="CACRTR010000008">
    <property type="protein sequence ID" value="VYU16950.1"/>
    <property type="molecule type" value="Genomic_DNA"/>
</dbReference>
<dbReference type="InterPro" id="IPR014284">
    <property type="entry name" value="RNA_pol_sigma-70_dom"/>
</dbReference>
<dbReference type="NCBIfam" id="TIGR02937">
    <property type="entry name" value="sigma70-ECF"/>
    <property type="match status" value="1"/>
</dbReference>
<dbReference type="SUPFAM" id="SSF88659">
    <property type="entry name" value="Sigma3 and sigma4 domains of RNA polymerase sigma factors"/>
    <property type="match status" value="1"/>
</dbReference>
<evidence type="ECO:0000256" key="1">
    <source>
        <dbReference type="ARBA" id="ARBA00010641"/>
    </source>
</evidence>
<dbReference type="InterPro" id="IPR007630">
    <property type="entry name" value="RNA_pol_sigma70_r4"/>
</dbReference>
<evidence type="ECO:0000313" key="7">
    <source>
        <dbReference type="EMBL" id="VYU16950.1"/>
    </source>
</evidence>
<dbReference type="GO" id="GO:0016987">
    <property type="term" value="F:sigma factor activity"/>
    <property type="evidence" value="ECO:0007669"/>
    <property type="project" value="UniProtKB-KW"/>
</dbReference>
<gene>
    <name evidence="7" type="ORF">ELLFYP34_02848</name>
</gene>
<organism evidence="7">
    <name type="scientific">Eubacterium limosum</name>
    <dbReference type="NCBI Taxonomy" id="1736"/>
    <lineage>
        <taxon>Bacteria</taxon>
        <taxon>Bacillati</taxon>
        <taxon>Bacillota</taxon>
        <taxon>Clostridia</taxon>
        <taxon>Eubacteriales</taxon>
        <taxon>Eubacteriaceae</taxon>
        <taxon>Eubacterium</taxon>
    </lineage>
</organism>
<keyword evidence="5" id="KW-0804">Transcription</keyword>
<protein>
    <submittedName>
        <fullName evidence="7">RNA polymerase sigma factor RpoE</fullName>
    </submittedName>
</protein>
<evidence type="ECO:0000256" key="4">
    <source>
        <dbReference type="ARBA" id="ARBA00023125"/>
    </source>
</evidence>
<keyword evidence="3" id="KW-0731">Sigma factor</keyword>
<evidence type="ECO:0000256" key="2">
    <source>
        <dbReference type="ARBA" id="ARBA00023015"/>
    </source>
</evidence>
<comment type="similarity">
    <text evidence="1">Belongs to the sigma-70 factor family. ECF subfamily.</text>
</comment>
<keyword evidence="4" id="KW-0238">DNA-binding</keyword>
<dbReference type="PANTHER" id="PTHR43133:SF8">
    <property type="entry name" value="RNA POLYMERASE SIGMA FACTOR HI_1459-RELATED"/>
    <property type="match status" value="1"/>
</dbReference>
<dbReference type="InterPro" id="IPR039425">
    <property type="entry name" value="RNA_pol_sigma-70-like"/>
</dbReference>
<dbReference type="InterPro" id="IPR036388">
    <property type="entry name" value="WH-like_DNA-bd_sf"/>
</dbReference>
<sequence>MDYKEIDRWVLRAQKGDGEAQAFLERMFRPLMLASADKARPENYSFEDCLQDARLFFLEGIRCYDGTRGSGFAAYIKTYLYRSLQNKRRKCWRRLVRDISGDGASREEDEGTLFDTLPDLSADIMGNSIHREELEALSKALGELKPEELALLRAVYGQGQTIRGAAQSLGVGYSTVQYRHRRLLEVLRKRLTELSSQKELVKKRC</sequence>
<name>A0A6N3CJQ5_EUBLI</name>
<dbReference type="Gene3D" id="1.10.1740.10">
    <property type="match status" value="1"/>
</dbReference>
<proteinExistence type="inferred from homology"/>
<accession>A0A6N3CJQ5</accession>
<dbReference type="Gene3D" id="1.10.10.10">
    <property type="entry name" value="Winged helix-like DNA-binding domain superfamily/Winged helix DNA-binding domain"/>
    <property type="match status" value="1"/>
</dbReference>
<dbReference type="InterPro" id="IPR013325">
    <property type="entry name" value="RNA_pol_sigma_r2"/>
</dbReference>
<dbReference type="Pfam" id="PF04545">
    <property type="entry name" value="Sigma70_r4"/>
    <property type="match status" value="1"/>
</dbReference>
<dbReference type="SUPFAM" id="SSF88946">
    <property type="entry name" value="Sigma2 domain of RNA polymerase sigma factors"/>
    <property type="match status" value="1"/>
</dbReference>
<reference evidence="7" key="1">
    <citation type="submission" date="2019-11" db="EMBL/GenBank/DDBJ databases">
        <authorList>
            <person name="Feng L."/>
        </authorList>
    </citation>
    <scope>NUCLEOTIDE SEQUENCE</scope>
    <source>
        <strain evidence="7">ElimosumLFYP34</strain>
    </source>
</reference>
<evidence type="ECO:0000256" key="5">
    <source>
        <dbReference type="ARBA" id="ARBA00023163"/>
    </source>
</evidence>
<dbReference type="GO" id="GO:0003677">
    <property type="term" value="F:DNA binding"/>
    <property type="evidence" value="ECO:0007669"/>
    <property type="project" value="UniProtKB-KW"/>
</dbReference>
<dbReference type="PANTHER" id="PTHR43133">
    <property type="entry name" value="RNA POLYMERASE ECF-TYPE SIGMA FACTO"/>
    <property type="match status" value="1"/>
</dbReference>
<dbReference type="GO" id="GO:0006352">
    <property type="term" value="P:DNA-templated transcription initiation"/>
    <property type="evidence" value="ECO:0007669"/>
    <property type="project" value="InterPro"/>
</dbReference>
<dbReference type="AlphaFoldDB" id="A0A6N3CJQ5"/>
<dbReference type="InterPro" id="IPR013324">
    <property type="entry name" value="RNA_pol_sigma_r3/r4-like"/>
</dbReference>
<evidence type="ECO:0000256" key="3">
    <source>
        <dbReference type="ARBA" id="ARBA00023082"/>
    </source>
</evidence>
<feature type="domain" description="RNA polymerase sigma-70 region 4" evidence="6">
    <location>
        <begin position="140"/>
        <end position="189"/>
    </location>
</feature>
<evidence type="ECO:0000259" key="6">
    <source>
        <dbReference type="Pfam" id="PF04545"/>
    </source>
</evidence>